<dbReference type="AlphaFoldDB" id="A0A1E3Q2G9"/>
<dbReference type="GO" id="GO:0005739">
    <property type="term" value="C:mitochondrion"/>
    <property type="evidence" value="ECO:0007669"/>
    <property type="project" value="TreeGrafter"/>
</dbReference>
<dbReference type="EMBL" id="KV454297">
    <property type="protein sequence ID" value="ODQ71694.1"/>
    <property type="molecule type" value="Genomic_DNA"/>
</dbReference>
<evidence type="ECO:0000256" key="3">
    <source>
        <dbReference type="ARBA" id="ARBA00022801"/>
    </source>
</evidence>
<accession>A0A1E3Q2G9</accession>
<dbReference type="InterPro" id="IPR045004">
    <property type="entry name" value="ECH_dom"/>
</dbReference>
<reference evidence="5 6" key="1">
    <citation type="journal article" date="2016" name="Proc. Natl. Acad. Sci. U.S.A.">
        <title>Comparative genomics of biotechnologically important yeasts.</title>
        <authorList>
            <person name="Riley R."/>
            <person name="Haridas S."/>
            <person name="Wolfe K.H."/>
            <person name="Lopes M.R."/>
            <person name="Hittinger C.T."/>
            <person name="Goeker M."/>
            <person name="Salamov A.A."/>
            <person name="Wisecaver J.H."/>
            <person name="Long T.M."/>
            <person name="Calvey C.H."/>
            <person name="Aerts A.L."/>
            <person name="Barry K.W."/>
            <person name="Choi C."/>
            <person name="Clum A."/>
            <person name="Coughlan A.Y."/>
            <person name="Deshpande S."/>
            <person name="Douglass A.P."/>
            <person name="Hanson S.J."/>
            <person name="Klenk H.-P."/>
            <person name="LaButti K.M."/>
            <person name="Lapidus A."/>
            <person name="Lindquist E.A."/>
            <person name="Lipzen A.M."/>
            <person name="Meier-Kolthoff J.P."/>
            <person name="Ohm R.A."/>
            <person name="Otillar R.P."/>
            <person name="Pangilinan J.L."/>
            <person name="Peng Y."/>
            <person name="Rokas A."/>
            <person name="Rosa C.A."/>
            <person name="Scheuner C."/>
            <person name="Sibirny A.A."/>
            <person name="Slot J.C."/>
            <person name="Stielow J.B."/>
            <person name="Sun H."/>
            <person name="Kurtzman C.P."/>
            <person name="Blackwell M."/>
            <person name="Grigoriev I.V."/>
            <person name="Jeffries T.W."/>
        </authorList>
    </citation>
    <scope>NUCLEOTIDE SEQUENCE [LARGE SCALE GENOMIC DNA]</scope>
    <source>
        <strain evidence="5 6">NRRL Y-11557</strain>
    </source>
</reference>
<dbReference type="OrthoDB" id="1737613at2759"/>
<sequence>MSAALHSSRPLLTLRSSWSVRVTACSMPLRAKITNPAFLAKAQMATAASTDPDDVLFEVNRAARIVRLNRPRKLNALNESMITKMTPRITEWGKSDAAKLLIIRGEGGKALCAGGDVAALLEVPPTKSSAFFTYEYTLDYILATYPKPIVTFMDGITMGGGAGLCMHTPFRIATEKTVFAMPETLIGFYPDVGASFFLSRLDGELGTYLAVTGERLTGFDAYIAGAATHFVPSEKLKDLESRLAELDAVEDLTGSRKYNAVINNAIDDFQSDVPADYEFFYGGDKRKTIDACFKFETLEEITDALTEAAGAGDEFARTTLDTMDLRCPLSMKVALAAVRKGNTIDILETFKNDMFIASKFMNEPDFYTGVSYRVVQKQNGRAKWKDASNVDVAKYWPAGNEIPPALQTTFDKLHKLGADRPADAVAYQEYPFQNGLPTEKEVERFVLGEAKDSGPFLATKEEVTQHFLVEYRGKVGVREKVSEILDRKTKIVRGHEDDKLINWV</sequence>
<evidence type="ECO:0000313" key="6">
    <source>
        <dbReference type="Proteomes" id="UP000094385"/>
    </source>
</evidence>
<dbReference type="STRING" id="675824.A0A1E3Q2G9"/>
<evidence type="ECO:0000256" key="1">
    <source>
        <dbReference type="ARBA" id="ARBA00001709"/>
    </source>
</evidence>
<dbReference type="Proteomes" id="UP000094385">
    <property type="component" value="Unassembled WGS sequence"/>
</dbReference>
<evidence type="ECO:0000259" key="4">
    <source>
        <dbReference type="Pfam" id="PF16113"/>
    </source>
</evidence>
<dbReference type="PANTHER" id="PTHR43176">
    <property type="entry name" value="3-HYDROXYISOBUTYRYL-COA HYDROLASE-RELATED"/>
    <property type="match status" value="1"/>
</dbReference>
<proteinExistence type="predicted"/>
<evidence type="ECO:0000313" key="5">
    <source>
        <dbReference type="EMBL" id="ODQ71694.1"/>
    </source>
</evidence>
<organism evidence="5 6">
    <name type="scientific">Lipomyces starkeyi NRRL Y-11557</name>
    <dbReference type="NCBI Taxonomy" id="675824"/>
    <lineage>
        <taxon>Eukaryota</taxon>
        <taxon>Fungi</taxon>
        <taxon>Dikarya</taxon>
        <taxon>Ascomycota</taxon>
        <taxon>Saccharomycotina</taxon>
        <taxon>Lipomycetes</taxon>
        <taxon>Lipomycetales</taxon>
        <taxon>Lipomycetaceae</taxon>
        <taxon>Lipomyces</taxon>
    </lineage>
</organism>
<dbReference type="EC" id="3.1.2.4" evidence="2"/>
<dbReference type="GO" id="GO:0003860">
    <property type="term" value="F:3-hydroxyisobutyryl-CoA hydrolase activity"/>
    <property type="evidence" value="ECO:0007669"/>
    <property type="project" value="UniProtKB-EC"/>
</dbReference>
<keyword evidence="3" id="KW-0378">Hydrolase</keyword>
<evidence type="ECO:0000256" key="2">
    <source>
        <dbReference type="ARBA" id="ARBA00011915"/>
    </source>
</evidence>
<dbReference type="Pfam" id="PF16113">
    <property type="entry name" value="ECH_2"/>
    <property type="match status" value="1"/>
</dbReference>
<feature type="domain" description="Enoyl-CoA hydratase/isomerase" evidence="4">
    <location>
        <begin position="64"/>
        <end position="393"/>
    </location>
</feature>
<comment type="catalytic activity">
    <reaction evidence="1">
        <text>3-hydroxy-2-methylpropanoyl-CoA + H2O = 3-hydroxy-2-methylpropanoate + CoA + H(+)</text>
        <dbReference type="Rhea" id="RHEA:20888"/>
        <dbReference type="ChEBI" id="CHEBI:11805"/>
        <dbReference type="ChEBI" id="CHEBI:15377"/>
        <dbReference type="ChEBI" id="CHEBI:15378"/>
        <dbReference type="ChEBI" id="CHEBI:57287"/>
        <dbReference type="ChEBI" id="CHEBI:57340"/>
        <dbReference type="EC" id="3.1.2.4"/>
    </reaction>
</comment>
<dbReference type="InterPro" id="IPR029045">
    <property type="entry name" value="ClpP/crotonase-like_dom_sf"/>
</dbReference>
<dbReference type="NCBIfam" id="NF004127">
    <property type="entry name" value="PRK05617.1"/>
    <property type="match status" value="1"/>
</dbReference>
<dbReference type="InterPro" id="IPR018376">
    <property type="entry name" value="Enoyl-CoA_hyd/isom_CS"/>
</dbReference>
<dbReference type="PROSITE" id="PS00166">
    <property type="entry name" value="ENOYL_COA_HYDRATASE"/>
    <property type="match status" value="1"/>
</dbReference>
<dbReference type="Gene3D" id="3.90.226.10">
    <property type="entry name" value="2-enoyl-CoA Hydratase, Chain A, domain 1"/>
    <property type="match status" value="1"/>
</dbReference>
<keyword evidence="6" id="KW-1185">Reference proteome</keyword>
<protein>
    <recommendedName>
        <fullName evidence="2">3-hydroxyisobutyryl-CoA hydrolase</fullName>
        <ecNumber evidence="2">3.1.2.4</ecNumber>
    </recommendedName>
</protein>
<dbReference type="PANTHER" id="PTHR43176:SF3">
    <property type="entry name" value="3-HYDROXYISOBUTYRYL-COA HYDROLASE, MITOCHONDRIAL"/>
    <property type="match status" value="1"/>
</dbReference>
<dbReference type="InterPro" id="IPR032259">
    <property type="entry name" value="HIBYL-CoA-H"/>
</dbReference>
<gene>
    <name evidence="5" type="ORF">LIPSTDRAFT_4924</name>
</gene>
<dbReference type="CDD" id="cd06558">
    <property type="entry name" value="crotonase-like"/>
    <property type="match status" value="1"/>
</dbReference>
<name>A0A1E3Q2G9_LIPST</name>
<dbReference type="GO" id="GO:0006574">
    <property type="term" value="P:L-valine catabolic process"/>
    <property type="evidence" value="ECO:0007669"/>
    <property type="project" value="TreeGrafter"/>
</dbReference>
<dbReference type="SUPFAM" id="SSF52096">
    <property type="entry name" value="ClpP/crotonase"/>
    <property type="match status" value="1"/>
</dbReference>